<evidence type="ECO:0000256" key="2">
    <source>
        <dbReference type="ARBA" id="ARBA00022723"/>
    </source>
</evidence>
<dbReference type="Gene3D" id="3.60.15.10">
    <property type="entry name" value="Ribonuclease Z/Hydroxyacylglutathione hydrolase-like"/>
    <property type="match status" value="1"/>
</dbReference>
<keyword evidence="4" id="KW-0862">Zinc</keyword>
<dbReference type="Pfam" id="PF00753">
    <property type="entry name" value="Lactamase_B"/>
    <property type="match status" value="1"/>
</dbReference>
<feature type="domain" description="Metallo-beta-lactamase" evidence="5">
    <location>
        <begin position="67"/>
        <end position="273"/>
    </location>
</feature>
<reference evidence="6 7" key="1">
    <citation type="journal article" date="2015" name="Int. J. Syst. Evol. Microbiol.">
        <title>Amycolatopsis rhabdoformis sp. nov., an actinomycete isolated from a tropical forest soil.</title>
        <authorList>
            <person name="Souza W.R."/>
            <person name="Silva R.E."/>
            <person name="Goodfellow M."/>
            <person name="Busarakam K."/>
            <person name="Figueiro F.S."/>
            <person name="Ferreira D."/>
            <person name="Rodrigues-Filho E."/>
            <person name="Moraes L.A.B."/>
            <person name="Zucchi T.D."/>
        </authorList>
    </citation>
    <scope>NUCLEOTIDE SEQUENCE [LARGE SCALE GENOMIC DNA]</scope>
    <source>
        <strain evidence="6 7">NCIMB 14900</strain>
    </source>
</reference>
<keyword evidence="2" id="KW-0479">Metal-binding</keyword>
<accession>A0ABZ1I7R6</accession>
<evidence type="ECO:0000313" key="6">
    <source>
        <dbReference type="EMBL" id="WSE29913.1"/>
    </source>
</evidence>
<gene>
    <name evidence="6" type="ORF">VSH64_45195</name>
</gene>
<keyword evidence="7" id="KW-1185">Reference proteome</keyword>
<dbReference type="InterPro" id="IPR001279">
    <property type="entry name" value="Metallo-B-lactamas"/>
</dbReference>
<comment type="similarity">
    <text evidence="1">Belongs to the metallo-beta-lactamase superfamily.</text>
</comment>
<organism evidence="6 7">
    <name type="scientific">Amycolatopsis rhabdoformis</name>
    <dbReference type="NCBI Taxonomy" id="1448059"/>
    <lineage>
        <taxon>Bacteria</taxon>
        <taxon>Bacillati</taxon>
        <taxon>Actinomycetota</taxon>
        <taxon>Actinomycetes</taxon>
        <taxon>Pseudonocardiales</taxon>
        <taxon>Pseudonocardiaceae</taxon>
        <taxon>Amycolatopsis</taxon>
    </lineage>
</organism>
<keyword evidence="3" id="KW-0378">Hydrolase</keyword>
<evidence type="ECO:0000256" key="1">
    <source>
        <dbReference type="ARBA" id="ARBA00007749"/>
    </source>
</evidence>
<proteinExistence type="inferred from homology"/>
<evidence type="ECO:0000313" key="7">
    <source>
        <dbReference type="Proteomes" id="UP001330812"/>
    </source>
</evidence>
<dbReference type="RefSeq" id="WP_326568871.1">
    <property type="nucleotide sequence ID" value="NZ_CP142149.1"/>
</dbReference>
<evidence type="ECO:0000256" key="4">
    <source>
        <dbReference type="ARBA" id="ARBA00022833"/>
    </source>
</evidence>
<dbReference type="InterPro" id="IPR051013">
    <property type="entry name" value="MBL_superfamily_lactonases"/>
</dbReference>
<sequence length="296" mass="31922">MATTDFDRTRLTRVSPARSLRLGDLTITHVPDGLARLRPRGWLAGTTEADWAANADHVDEDGFLAAGIGALLVERGDRALLIDTGFGPESFPDDPANPLLGIIRGGDLVNSLRALGREPHQIEAVALTHLHGDHLGWSWGTEPGSDTPPFAHAPHFVAASEWARRDLAVASGVPEERLAAFAPLVHPTDDGTEIFPGVRLSLSSGHTAGHATYTITAGPHRLLAFGDAMHAPIQVTHPDWACGIDHDRVESEKSRRLLIEELSRPDTIGYGAHFADVVFGRAERLADGRFTWVPVV</sequence>
<dbReference type="InterPro" id="IPR036866">
    <property type="entry name" value="RibonucZ/Hydroxyglut_hydro"/>
</dbReference>
<evidence type="ECO:0000256" key="3">
    <source>
        <dbReference type="ARBA" id="ARBA00022801"/>
    </source>
</evidence>
<evidence type="ECO:0000259" key="5">
    <source>
        <dbReference type="SMART" id="SM00849"/>
    </source>
</evidence>
<name>A0ABZ1I7R6_9PSEU</name>
<dbReference type="Proteomes" id="UP001330812">
    <property type="component" value="Chromosome"/>
</dbReference>
<dbReference type="SMART" id="SM00849">
    <property type="entry name" value="Lactamase_B"/>
    <property type="match status" value="1"/>
</dbReference>
<dbReference type="SUPFAM" id="SSF56281">
    <property type="entry name" value="Metallo-hydrolase/oxidoreductase"/>
    <property type="match status" value="1"/>
</dbReference>
<dbReference type="EMBL" id="CP142149">
    <property type="protein sequence ID" value="WSE29913.1"/>
    <property type="molecule type" value="Genomic_DNA"/>
</dbReference>
<dbReference type="PANTHER" id="PTHR42978:SF6">
    <property type="entry name" value="QUORUM-QUENCHING LACTONASE YTNP-RELATED"/>
    <property type="match status" value="1"/>
</dbReference>
<dbReference type="PANTHER" id="PTHR42978">
    <property type="entry name" value="QUORUM-QUENCHING LACTONASE YTNP-RELATED-RELATED"/>
    <property type="match status" value="1"/>
</dbReference>
<protein>
    <submittedName>
        <fullName evidence="6">MBL fold metallo-hydrolase</fullName>
    </submittedName>
</protein>